<evidence type="ECO:0000256" key="1">
    <source>
        <dbReference type="SAM" id="MobiDB-lite"/>
    </source>
</evidence>
<proteinExistence type="predicted"/>
<evidence type="ECO:0000313" key="3">
    <source>
        <dbReference type="Proteomes" id="UP000295818"/>
    </source>
</evidence>
<feature type="compositionally biased region" description="Acidic residues" evidence="1">
    <location>
        <begin position="33"/>
        <end position="80"/>
    </location>
</feature>
<feature type="region of interest" description="Disordered" evidence="1">
    <location>
        <begin position="33"/>
        <end position="98"/>
    </location>
</feature>
<keyword evidence="3" id="KW-1185">Reference proteome</keyword>
<reference evidence="2 3" key="1">
    <citation type="journal article" date="2015" name="Stand. Genomic Sci.">
        <title>Genomic Encyclopedia of Bacterial and Archaeal Type Strains, Phase III: the genomes of soil and plant-associated and newly described type strains.</title>
        <authorList>
            <person name="Whitman W.B."/>
            <person name="Woyke T."/>
            <person name="Klenk H.P."/>
            <person name="Zhou Y."/>
            <person name="Lilburn T.G."/>
            <person name="Beck B.J."/>
            <person name="De Vos P."/>
            <person name="Vandamme P."/>
            <person name="Eisen J.A."/>
            <person name="Garrity G."/>
            <person name="Hugenholtz P."/>
            <person name="Kyrpides N.C."/>
        </authorList>
    </citation>
    <scope>NUCLEOTIDE SEQUENCE [LARGE SCALE GENOMIC DNA]</scope>
    <source>
        <strain evidence="2 3">VKM Ac-2538</strain>
    </source>
</reference>
<dbReference type="Proteomes" id="UP000295818">
    <property type="component" value="Unassembled WGS sequence"/>
</dbReference>
<evidence type="ECO:0000313" key="2">
    <source>
        <dbReference type="EMBL" id="TCO16667.1"/>
    </source>
</evidence>
<sequence>MPEKVRAFEGLIPVVHKEISGRQDQAALLLLLDDDPFEDDPFEDEPPEEDPPEDEPPEEPFDDDPPEDEDPESDEDEEAADSLLAGTVEVPEERLSVR</sequence>
<organism evidence="2 3">
    <name type="scientific">Kribbella orskensis</name>
    <dbReference type="NCBI Taxonomy" id="2512216"/>
    <lineage>
        <taxon>Bacteria</taxon>
        <taxon>Bacillati</taxon>
        <taxon>Actinomycetota</taxon>
        <taxon>Actinomycetes</taxon>
        <taxon>Propionibacteriales</taxon>
        <taxon>Kribbellaceae</taxon>
        <taxon>Kribbella</taxon>
    </lineage>
</organism>
<name>A0ABY2BF74_9ACTN</name>
<dbReference type="EMBL" id="SLWM01000016">
    <property type="protein sequence ID" value="TCO16667.1"/>
    <property type="molecule type" value="Genomic_DNA"/>
</dbReference>
<protein>
    <submittedName>
        <fullName evidence="2">Uncharacterized protein</fullName>
    </submittedName>
</protein>
<accession>A0ABY2BF74</accession>
<comment type="caution">
    <text evidence="2">The sequence shown here is derived from an EMBL/GenBank/DDBJ whole genome shotgun (WGS) entry which is preliminary data.</text>
</comment>
<gene>
    <name evidence="2" type="ORF">EV644_11637</name>
</gene>